<keyword evidence="12" id="KW-1185">Reference proteome</keyword>
<evidence type="ECO:0000256" key="6">
    <source>
        <dbReference type="PIRSR" id="PIRSR625705-1"/>
    </source>
</evidence>
<dbReference type="OrthoDB" id="1006965at2"/>
<evidence type="ECO:0000259" key="9">
    <source>
        <dbReference type="Pfam" id="PF02838"/>
    </source>
</evidence>
<dbReference type="GO" id="GO:0004563">
    <property type="term" value="F:beta-N-acetylhexosaminidase activity"/>
    <property type="evidence" value="ECO:0007669"/>
    <property type="project" value="UniProtKB-EC"/>
</dbReference>
<evidence type="ECO:0000256" key="3">
    <source>
        <dbReference type="ARBA" id="ARBA00012663"/>
    </source>
</evidence>
<feature type="domain" description="Beta-hexosaminidase bacterial type N-terminal" evidence="9">
    <location>
        <begin position="183"/>
        <end position="299"/>
    </location>
</feature>
<evidence type="ECO:0000256" key="1">
    <source>
        <dbReference type="ARBA" id="ARBA00001231"/>
    </source>
</evidence>
<feature type="active site" description="Proton donor" evidence="6">
    <location>
        <position position="504"/>
    </location>
</feature>
<evidence type="ECO:0000256" key="2">
    <source>
        <dbReference type="ARBA" id="ARBA00006285"/>
    </source>
</evidence>
<dbReference type="EC" id="3.2.1.52" evidence="3"/>
<evidence type="ECO:0000256" key="4">
    <source>
        <dbReference type="ARBA" id="ARBA00022801"/>
    </source>
</evidence>
<dbReference type="Gene3D" id="3.20.20.80">
    <property type="entry name" value="Glycosidases"/>
    <property type="match status" value="1"/>
</dbReference>
<sequence>MIQPKQTHMRFLLFFSFMISIHSLFAQSLRANDISIKWKPAPTYNGEDDLNLQIVVKNQGTANFPLKDWDLFFNTMYPVVETNNEQFQLIDKRGNLFQIVFRQRFLAPQDSIVLNYKTQYGIVGISTRPNGFYFLSKLDKTKYTAVGQVEYEDIKSTPSQNREFLQKLYAKNQSFQKEYTPIKIFPSPKSLIERNGIFDLRKVLQVEVPSDWKQTVDKGLAGLAKVQYDADKKNFIVRLNSNLADEAYNLSINPDLIEIEASGRAGLFYALQSLQSLYDQAQSKSAKKVTHLPCVEVMDEPRYAYRGFMLDIARNFRPKEVVLKYLDLMGKYKLNVFHFHFIEDEAWRIEIPGLPELTEVGARRSPAYLDGKALMPAYGSATNTEHQFLTRKDFIDILKYAQERNITVVPEIETPGHARASVKAMEARYDKYMAAGDRKAAEEYLLHDFEDISVYNTAQNFGDNVLNPALPSVYRFLGKVLDEFQSMYAEAGVPFKKISLGGDEVPPGVWEKSPKIKKLMHEQGIGSVHEVWAYYIDKINKLCKAKGLEMAGWEEIGMVNKGNGMVVNPDLEHKENMQLDVWNNIIGGGNDDLVYRLANAGYPTVLISASNLYLDMMWDSTYREPGFKWATFADLHHSYSLFPEDYFANIHTYYSGKKLDKTYLNKLTRITEKGRANFKGIKGGLFAETILSDEALDYMVFPRFFVLAERAWSQRRAYESEETYNQELFDRDYVAFLNRVVQVELPVIQDRVQFRLPRVGLKVENSTLRANVEYPGYPIYYTTDGSEPTLRSPRLDIKKGIKVKSGDKITAVALDDKGRSGLLSQLNIN</sequence>
<dbReference type="GO" id="GO:0016020">
    <property type="term" value="C:membrane"/>
    <property type="evidence" value="ECO:0007669"/>
    <property type="project" value="TreeGrafter"/>
</dbReference>
<dbReference type="SUPFAM" id="SSF81296">
    <property type="entry name" value="E set domains"/>
    <property type="match status" value="1"/>
</dbReference>
<dbReference type="GO" id="GO:0030203">
    <property type="term" value="P:glycosaminoglycan metabolic process"/>
    <property type="evidence" value="ECO:0007669"/>
    <property type="project" value="TreeGrafter"/>
</dbReference>
<name>A0A4R3VT15_9SPHI</name>
<dbReference type="Gene3D" id="2.60.40.10">
    <property type="entry name" value="Immunoglobulins"/>
    <property type="match status" value="1"/>
</dbReference>
<dbReference type="InterPro" id="IPR013783">
    <property type="entry name" value="Ig-like_fold"/>
</dbReference>
<evidence type="ECO:0000259" key="8">
    <source>
        <dbReference type="Pfam" id="PF00728"/>
    </source>
</evidence>
<dbReference type="GO" id="GO:0005975">
    <property type="term" value="P:carbohydrate metabolic process"/>
    <property type="evidence" value="ECO:0007669"/>
    <property type="project" value="InterPro"/>
</dbReference>
<feature type="chain" id="PRO_5020188859" description="beta-N-acetylhexosaminidase" evidence="7">
    <location>
        <begin position="27"/>
        <end position="829"/>
    </location>
</feature>
<feature type="domain" description="Chitobiase C-terminal" evidence="10">
    <location>
        <begin position="750"/>
        <end position="814"/>
    </location>
</feature>
<comment type="similarity">
    <text evidence="2">Belongs to the glycosyl hydrolase 20 family.</text>
</comment>
<dbReference type="InterPro" id="IPR014756">
    <property type="entry name" value="Ig_E-set"/>
</dbReference>
<dbReference type="PRINTS" id="PR00738">
    <property type="entry name" value="GLHYDRLASE20"/>
</dbReference>
<dbReference type="SUPFAM" id="SSF51445">
    <property type="entry name" value="(Trans)glycosidases"/>
    <property type="match status" value="1"/>
</dbReference>
<reference evidence="11 12" key="1">
    <citation type="submission" date="2019-03" db="EMBL/GenBank/DDBJ databases">
        <title>Genomic Encyclopedia of Type Strains, Phase IV (KMG-IV): sequencing the most valuable type-strain genomes for metagenomic binning, comparative biology and taxonomic classification.</title>
        <authorList>
            <person name="Goeker M."/>
        </authorList>
    </citation>
    <scope>NUCLEOTIDE SEQUENCE [LARGE SCALE GENOMIC DNA]</scope>
    <source>
        <strain evidence="11 12">DSM 22362</strain>
    </source>
</reference>
<keyword evidence="7" id="KW-0732">Signal</keyword>
<feature type="signal peptide" evidence="7">
    <location>
        <begin position="1"/>
        <end position="26"/>
    </location>
</feature>
<accession>A0A4R3VT15</accession>
<dbReference type="Gene3D" id="3.30.379.10">
    <property type="entry name" value="Chitobiase/beta-hexosaminidase domain 2-like"/>
    <property type="match status" value="1"/>
</dbReference>
<dbReference type="Pfam" id="PF00728">
    <property type="entry name" value="Glyco_hydro_20"/>
    <property type="match status" value="1"/>
</dbReference>
<dbReference type="InterPro" id="IPR004867">
    <property type="entry name" value="CHB_C_dom"/>
</dbReference>
<keyword evidence="4" id="KW-0378">Hydrolase</keyword>
<dbReference type="EMBL" id="SMBZ01000020">
    <property type="protein sequence ID" value="TCV13620.1"/>
    <property type="molecule type" value="Genomic_DNA"/>
</dbReference>
<dbReference type="Gene3D" id="2.60.40.290">
    <property type="match status" value="1"/>
</dbReference>
<dbReference type="Pfam" id="PF02838">
    <property type="entry name" value="Glyco_hydro_20b"/>
    <property type="match status" value="1"/>
</dbReference>
<dbReference type="Proteomes" id="UP000295197">
    <property type="component" value="Unassembled WGS sequence"/>
</dbReference>
<evidence type="ECO:0000313" key="11">
    <source>
        <dbReference type="EMBL" id="TCV13620.1"/>
    </source>
</evidence>
<dbReference type="GO" id="GO:0030247">
    <property type="term" value="F:polysaccharide binding"/>
    <property type="evidence" value="ECO:0007669"/>
    <property type="project" value="InterPro"/>
</dbReference>
<comment type="caution">
    <text evidence="11">The sequence shown here is derived from an EMBL/GenBank/DDBJ whole genome shotgun (WGS) entry which is preliminary data.</text>
</comment>
<dbReference type="AlphaFoldDB" id="A0A4R3VT15"/>
<dbReference type="PANTHER" id="PTHR22600:SF57">
    <property type="entry name" value="BETA-N-ACETYLHEXOSAMINIDASE"/>
    <property type="match status" value="1"/>
</dbReference>
<evidence type="ECO:0000256" key="5">
    <source>
        <dbReference type="ARBA" id="ARBA00023295"/>
    </source>
</evidence>
<evidence type="ECO:0000259" key="10">
    <source>
        <dbReference type="Pfam" id="PF03174"/>
    </source>
</evidence>
<dbReference type="SUPFAM" id="SSF55545">
    <property type="entry name" value="beta-N-acetylhexosaminidase-like domain"/>
    <property type="match status" value="1"/>
</dbReference>
<dbReference type="Pfam" id="PF03174">
    <property type="entry name" value="CHB_HEX_C"/>
    <property type="match status" value="1"/>
</dbReference>
<dbReference type="InterPro" id="IPR017853">
    <property type="entry name" value="GH"/>
</dbReference>
<dbReference type="InterPro" id="IPR012291">
    <property type="entry name" value="CBM2_carb-bd_dom_sf"/>
</dbReference>
<feature type="domain" description="Glycoside hydrolase family 20 catalytic" evidence="8">
    <location>
        <begin position="303"/>
        <end position="714"/>
    </location>
</feature>
<dbReference type="InterPro" id="IPR015883">
    <property type="entry name" value="Glyco_hydro_20_cat"/>
</dbReference>
<protein>
    <recommendedName>
        <fullName evidence="3">beta-N-acetylhexosaminidase</fullName>
        <ecNumber evidence="3">3.2.1.52</ecNumber>
    </recommendedName>
</protein>
<evidence type="ECO:0000256" key="7">
    <source>
        <dbReference type="SAM" id="SignalP"/>
    </source>
</evidence>
<keyword evidence="5" id="KW-0326">Glycosidase</keyword>
<dbReference type="PANTHER" id="PTHR22600">
    <property type="entry name" value="BETA-HEXOSAMINIDASE"/>
    <property type="match status" value="1"/>
</dbReference>
<comment type="catalytic activity">
    <reaction evidence="1">
        <text>Hydrolysis of terminal non-reducing N-acetyl-D-hexosamine residues in N-acetyl-beta-D-hexosaminides.</text>
        <dbReference type="EC" id="3.2.1.52"/>
    </reaction>
</comment>
<dbReference type="InterPro" id="IPR025705">
    <property type="entry name" value="Beta_hexosaminidase_sua/sub"/>
</dbReference>
<gene>
    <name evidence="11" type="ORF">EDC17_102038</name>
</gene>
<dbReference type="InterPro" id="IPR015882">
    <property type="entry name" value="HEX_bac_N"/>
</dbReference>
<proteinExistence type="inferred from homology"/>
<organism evidence="11 12">
    <name type="scientific">Sphingobacterium alimentarium</name>
    <dbReference type="NCBI Taxonomy" id="797292"/>
    <lineage>
        <taxon>Bacteria</taxon>
        <taxon>Pseudomonadati</taxon>
        <taxon>Bacteroidota</taxon>
        <taxon>Sphingobacteriia</taxon>
        <taxon>Sphingobacteriales</taxon>
        <taxon>Sphingobacteriaceae</taxon>
        <taxon>Sphingobacterium</taxon>
    </lineage>
</organism>
<dbReference type="InterPro" id="IPR029018">
    <property type="entry name" value="Hex-like_dom2"/>
</dbReference>
<evidence type="ECO:0000313" key="12">
    <source>
        <dbReference type="Proteomes" id="UP000295197"/>
    </source>
</evidence>